<evidence type="ECO:0000256" key="1">
    <source>
        <dbReference type="SAM" id="Phobius"/>
    </source>
</evidence>
<organism evidence="2 3">
    <name type="scientific">Bifidobacterium animalis subsp. animalis MCC 0483</name>
    <dbReference type="NCBI Taxonomy" id="1365955"/>
    <lineage>
        <taxon>Bacteria</taxon>
        <taxon>Bacillati</taxon>
        <taxon>Actinomycetota</taxon>
        <taxon>Actinomycetes</taxon>
        <taxon>Bifidobacteriales</taxon>
        <taxon>Bifidobacteriaceae</taxon>
        <taxon>Bifidobacterium</taxon>
    </lineage>
</organism>
<sequence>MSQTTILLWTAIAEAVWLAPVGLYYQYNRDTMTVRRKRILLTTATIIFLAIMTIAAVISLCQ</sequence>
<keyword evidence="1" id="KW-0812">Transmembrane</keyword>
<protein>
    <submittedName>
        <fullName evidence="2">Uncharacterized protein</fullName>
    </submittedName>
</protein>
<comment type="caution">
    <text evidence="2">The sequence shown here is derived from an EMBL/GenBank/DDBJ whole genome shotgun (WGS) entry which is preliminary data.</text>
</comment>
<proteinExistence type="predicted"/>
<gene>
    <name evidence="2" type="ORF">BAAM0483_03885</name>
</gene>
<accession>A0AB34TA74</accession>
<keyword evidence="1" id="KW-0472">Membrane</keyword>
<name>A0AB34TA74_9BIFI</name>
<evidence type="ECO:0000313" key="2">
    <source>
        <dbReference type="EMBL" id="KOA50286.1"/>
    </source>
</evidence>
<reference evidence="2 3" key="1">
    <citation type="journal article" date="2015" name="Int J Genomics">
        <title>Comparative Genomics Revealed Genetic Diversity and Species/Strain-Level Differences in Carbohydrate Metabolism of Three Probiotic Bifidobacterial Species.</title>
        <authorList>
            <person name="Odamaki T."/>
            <person name="Horigome A."/>
            <person name="Sugahara H."/>
            <person name="Hashikura N."/>
            <person name="Minami J."/>
            <person name="Xiao J.Z."/>
            <person name="Abe F."/>
        </authorList>
    </citation>
    <scope>NUCLEOTIDE SEQUENCE [LARGE SCALE GENOMIC DNA]</scope>
    <source>
        <strain evidence="2 3">MCC 0483</strain>
    </source>
</reference>
<feature type="transmembrane region" description="Helical" evidence="1">
    <location>
        <begin position="39"/>
        <end position="60"/>
    </location>
</feature>
<dbReference type="AlphaFoldDB" id="A0AB34TA74"/>
<dbReference type="Proteomes" id="UP000037239">
    <property type="component" value="Unassembled WGS sequence"/>
</dbReference>
<feature type="transmembrane region" description="Helical" evidence="1">
    <location>
        <begin position="6"/>
        <end position="27"/>
    </location>
</feature>
<keyword evidence="1" id="KW-1133">Transmembrane helix</keyword>
<dbReference type="RefSeq" id="WP_052825177.1">
    <property type="nucleotide sequence ID" value="NZ_AWFK01000006.1"/>
</dbReference>
<dbReference type="EMBL" id="AWFK01000006">
    <property type="protein sequence ID" value="KOA50286.1"/>
    <property type="molecule type" value="Genomic_DNA"/>
</dbReference>
<evidence type="ECO:0000313" key="3">
    <source>
        <dbReference type="Proteomes" id="UP000037239"/>
    </source>
</evidence>